<accession>A0A5E4REZ4</accession>
<evidence type="ECO:0008006" key="4">
    <source>
        <dbReference type="Google" id="ProtNLM"/>
    </source>
</evidence>
<dbReference type="RefSeq" id="WP_150677591.1">
    <property type="nucleotide sequence ID" value="NZ_CABPSK010000001.1"/>
</dbReference>
<dbReference type="OrthoDB" id="8797260at2"/>
<feature type="compositionally biased region" description="Gly residues" evidence="1">
    <location>
        <begin position="188"/>
        <end position="207"/>
    </location>
</feature>
<dbReference type="AlphaFoldDB" id="A0A5E4REZ4"/>
<sequence length="207" mass="20960">MMAGQMQRWEQVSPPTRAMHRDTSAHTAPAAQWLAGIALALCASWAGAQTSPPLTGQMGGADTRTVAQATAEPTAPTNAAVVQQVPAQAPAAQTTQATQAAPVSQASRVPPNTVRRTTPLRVGEHAADGMLGDETEALLTLQASNLAAGRGLPMLGATASRAYRRYLESFNYAIPAFYPTMVQSDSSTGGGGGAGGATSSGGAGASQ</sequence>
<organism evidence="2 3">
    <name type="scientific">Pandoraea pneumonica</name>
    <dbReference type="NCBI Taxonomy" id="2508299"/>
    <lineage>
        <taxon>Bacteria</taxon>
        <taxon>Pseudomonadati</taxon>
        <taxon>Pseudomonadota</taxon>
        <taxon>Betaproteobacteria</taxon>
        <taxon>Burkholderiales</taxon>
        <taxon>Burkholderiaceae</taxon>
        <taxon>Pandoraea</taxon>
    </lineage>
</organism>
<name>A0A5E4REZ4_9BURK</name>
<dbReference type="Proteomes" id="UP000366945">
    <property type="component" value="Unassembled WGS sequence"/>
</dbReference>
<dbReference type="Pfam" id="PF12266">
    <property type="entry name" value="DUF3613"/>
    <property type="match status" value="1"/>
</dbReference>
<dbReference type="EMBL" id="CABPSK010000001">
    <property type="protein sequence ID" value="VVD61381.1"/>
    <property type="molecule type" value="Genomic_DNA"/>
</dbReference>
<gene>
    <name evidence="2" type="ORF">PPN31114_00116</name>
</gene>
<keyword evidence="3" id="KW-1185">Reference proteome</keyword>
<dbReference type="GeneID" id="300402197"/>
<protein>
    <recommendedName>
        <fullName evidence="4">DUF3613 domain-containing protein</fullName>
    </recommendedName>
</protein>
<feature type="region of interest" description="Disordered" evidence="1">
    <location>
        <begin position="1"/>
        <end position="25"/>
    </location>
</feature>
<proteinExistence type="predicted"/>
<dbReference type="InterPro" id="IPR022053">
    <property type="entry name" value="DUF3613"/>
</dbReference>
<evidence type="ECO:0000313" key="3">
    <source>
        <dbReference type="Proteomes" id="UP000366945"/>
    </source>
</evidence>
<reference evidence="2 3" key="1">
    <citation type="submission" date="2019-08" db="EMBL/GenBank/DDBJ databases">
        <authorList>
            <person name="Peeters C."/>
        </authorList>
    </citation>
    <scope>NUCLEOTIDE SEQUENCE [LARGE SCALE GENOMIC DNA]</scope>
    <source>
        <strain evidence="2 3">LMG 31114</strain>
    </source>
</reference>
<evidence type="ECO:0000256" key="1">
    <source>
        <dbReference type="SAM" id="MobiDB-lite"/>
    </source>
</evidence>
<feature type="region of interest" description="Disordered" evidence="1">
    <location>
        <begin position="184"/>
        <end position="207"/>
    </location>
</feature>
<evidence type="ECO:0000313" key="2">
    <source>
        <dbReference type="EMBL" id="VVD61381.1"/>
    </source>
</evidence>